<evidence type="ECO:0000259" key="2">
    <source>
        <dbReference type="Pfam" id="PF06048"/>
    </source>
</evidence>
<name>A0A8S5NKE5_9CAUD</name>
<proteinExistence type="predicted"/>
<evidence type="ECO:0000259" key="3">
    <source>
        <dbReference type="Pfam" id="PF18662"/>
    </source>
</evidence>
<protein>
    <submittedName>
        <fullName evidence="4">Primase 1 (PriCT 1)</fullName>
    </submittedName>
</protein>
<feature type="domain" description="DUF927" evidence="2">
    <location>
        <begin position="469"/>
        <end position="727"/>
    </location>
</feature>
<organism evidence="4">
    <name type="scientific">Siphoviridae sp. ctsMn4</name>
    <dbReference type="NCBI Taxonomy" id="2826485"/>
    <lineage>
        <taxon>Viruses</taxon>
        <taxon>Duplodnaviria</taxon>
        <taxon>Heunggongvirae</taxon>
        <taxon>Uroviricota</taxon>
        <taxon>Caudoviricetes</taxon>
    </lineage>
</organism>
<sequence length="970" mass="109760">MTELDFFEEIYKGCHGYVYLWTKQDKATHSYLLEPGVSKKIWNTARMLSGMRKDVYFSLGTTADPLPADLRAKQQNVTSIACLWVDIDIVESAAHKAENLPKSVDEAMGLLPEKYPPSIIVSSGHGLHAYWLLKEPVIINDENRAEVINTVRKLQQIIRNSAAANGWKIDATADLSRILRVPYTWNFKDPENPVLCEVIEYADLRYRYKDFASLQVEIPQLLSDRKQGFERRQTDGNSFMMLSNCKFLQHCELDADTITYDEWVAALSNLARASDGPGACHELSEADHRRYNAEKTDAKITEVLSNMSPRTCEYIQKTLGFKHCENCPVKCPSGWALANIPHAMATLRAVTTPNPETVFTPEVIGALALLQKEAPLEFQKHKARFKGHINLNDLSKIIAEERRKSFHVESSSTERISTSQGTSKAPKTTKSLIPDCPIDLRIPAGFSVDATGVCEYRERMDGDVIRNPASGVPVVLTSRLYNMDMDTEKVEICFKYYNQWRRTVQPRSTVFSSRSIVKLSDWGLNISSETAKYLVKYLQQMEAMNQDRIPLCYSVSRLGWRKHCEEFILPSNTDYRIEMDDEGDITEAMQAAGELSHWYQLAGEIRKYTFARFLMAASFATPLLGLFRQRNFLLYFWGTSGGGKTAAMKMAMSVWGNPDRMMTSFLTTKAGLERRLSLLSDFPVAINERQVAGQGRDKQDYLEYVVYMLEGGKGKGRASKTGLQKTAYWRTIGMANGEEPLTRENSVRGVKNRILEINTYPVLPDGLAKQVHQMDSYGLAGSLYIKALLTNRPVAGEVWNRIRQDLSTRYTDYSPVHIDAVALITTADVLAGMWLWHMDIQTALSQAKYMSGEVFKSLPTIHEISDTDRAWDFVQNWMAANTAHFDNESYSSMQKTVSPLYGFIRGGKTHVFPNALREAMDKDGISYEKMIKEFATEKKIETSTGADGWVRNLNVVKYQGKACRVITILN</sequence>
<evidence type="ECO:0000313" key="4">
    <source>
        <dbReference type="EMBL" id="DAD94688.1"/>
    </source>
</evidence>
<reference evidence="4" key="1">
    <citation type="journal article" date="2021" name="Proc. Natl. Acad. Sci. U.S.A.">
        <title>A Catalog of Tens of Thousands of Viruses from Human Metagenomes Reveals Hidden Associations with Chronic Diseases.</title>
        <authorList>
            <person name="Tisza M.J."/>
            <person name="Buck C.B."/>
        </authorList>
    </citation>
    <scope>NUCLEOTIDE SEQUENCE</scope>
    <source>
        <strain evidence="4">CtsMn4</strain>
    </source>
</reference>
<dbReference type="InterPro" id="IPR009270">
    <property type="entry name" value="DUF927"/>
</dbReference>
<dbReference type="EMBL" id="BK015180">
    <property type="protein sequence ID" value="DAD94688.1"/>
    <property type="molecule type" value="Genomic_DNA"/>
</dbReference>
<dbReference type="InterPro" id="IPR040538">
    <property type="entry name" value="Cch_HTH"/>
</dbReference>
<feature type="domain" description="Cch helix turn helix" evidence="3">
    <location>
        <begin position="867"/>
        <end position="968"/>
    </location>
</feature>
<accession>A0A8S5NKE5</accession>
<dbReference type="Pfam" id="PF06048">
    <property type="entry name" value="DUF927"/>
    <property type="match status" value="1"/>
</dbReference>
<dbReference type="Pfam" id="PF18662">
    <property type="entry name" value="HTH_56"/>
    <property type="match status" value="1"/>
</dbReference>
<evidence type="ECO:0000256" key="1">
    <source>
        <dbReference type="SAM" id="MobiDB-lite"/>
    </source>
</evidence>
<feature type="region of interest" description="Disordered" evidence="1">
    <location>
        <begin position="408"/>
        <end position="428"/>
    </location>
</feature>